<dbReference type="RefSeq" id="WP_137315178.1">
    <property type="nucleotide sequence ID" value="NZ_CP040017.1"/>
</dbReference>
<dbReference type="Gene3D" id="2.40.30.170">
    <property type="match status" value="1"/>
</dbReference>
<reference evidence="9 12" key="2">
    <citation type="submission" date="2020-08" db="EMBL/GenBank/DDBJ databases">
        <title>Genomic Encyclopedia of Type Strains, Phase III (KMG-III): the genomes of soil and plant-associated and newly described type strains.</title>
        <authorList>
            <person name="Whitman W."/>
        </authorList>
    </citation>
    <scope>NUCLEOTIDE SEQUENCE [LARGE SCALE GENOMIC DNA]</scope>
    <source>
        <strain evidence="9 12">CECT 7753</strain>
    </source>
</reference>
<dbReference type="Pfam" id="PF25954">
    <property type="entry name" value="Beta-barrel_RND_2"/>
    <property type="match status" value="1"/>
</dbReference>
<dbReference type="PANTHER" id="PTHR30097">
    <property type="entry name" value="CATION EFFLUX SYSTEM PROTEIN CUSB"/>
    <property type="match status" value="1"/>
</dbReference>
<dbReference type="GO" id="GO:0030288">
    <property type="term" value="C:outer membrane-bounded periplasmic space"/>
    <property type="evidence" value="ECO:0007669"/>
    <property type="project" value="TreeGrafter"/>
</dbReference>
<dbReference type="Gene3D" id="1.10.287.470">
    <property type="entry name" value="Helix hairpin bin"/>
    <property type="match status" value="1"/>
</dbReference>
<dbReference type="PANTHER" id="PTHR30097:SF4">
    <property type="entry name" value="SLR6042 PROTEIN"/>
    <property type="match status" value="1"/>
</dbReference>
<gene>
    <name evidence="10" type="ORF">FCL38_19385</name>
    <name evidence="9" type="ORF">FHS02_002921</name>
</gene>
<evidence type="ECO:0000259" key="6">
    <source>
        <dbReference type="Pfam" id="PF25954"/>
    </source>
</evidence>
<evidence type="ECO:0000256" key="1">
    <source>
        <dbReference type="ARBA" id="ARBA00009477"/>
    </source>
</evidence>
<feature type="compositionally biased region" description="Basic and acidic residues" evidence="4">
    <location>
        <begin position="50"/>
        <end position="73"/>
    </location>
</feature>
<dbReference type="PROSITE" id="PS51257">
    <property type="entry name" value="PROKAR_LIPOPROTEIN"/>
    <property type="match status" value="1"/>
</dbReference>
<dbReference type="GO" id="GO:0060003">
    <property type="term" value="P:copper ion export"/>
    <property type="evidence" value="ECO:0007669"/>
    <property type="project" value="TreeGrafter"/>
</dbReference>
<dbReference type="SUPFAM" id="SSF111369">
    <property type="entry name" value="HlyD-like secretion proteins"/>
    <property type="match status" value="1"/>
</dbReference>
<feature type="domain" description="CzcB-like C-terminal circularly permuted SH3-like" evidence="8">
    <location>
        <begin position="338"/>
        <end position="398"/>
    </location>
</feature>
<evidence type="ECO:0000313" key="12">
    <source>
        <dbReference type="Proteomes" id="UP000584325"/>
    </source>
</evidence>
<evidence type="ECO:0000313" key="9">
    <source>
        <dbReference type="EMBL" id="MBB3222102.1"/>
    </source>
</evidence>
<evidence type="ECO:0000256" key="3">
    <source>
        <dbReference type="ARBA" id="ARBA00023285"/>
    </source>
</evidence>
<dbReference type="Proteomes" id="UP000298763">
    <property type="component" value="Chromosome"/>
</dbReference>
<keyword evidence="11" id="KW-1185">Reference proteome</keyword>
<dbReference type="AlphaFoldDB" id="A0A4P8HU97"/>
<sequence>MQWLSRLSTCAALLVVVGCSRGPEGQQPSESAERSEAAPANTASAAKSSGEAESRHEGKRDEEHGEKHEEEHSDAIALTAEQIKAAGIDIAPVRRGFAGAIDAPAVIVADPQHASVVSSTVGGRVVEATRNLGETVARGDTLAVIESREVAQFGADAAISRRQRELAEANFQREERLYAEKVSSRQEYEVAKAAYDEARSRQRLAEQQVASAGGRTDQAGRLLLRAPISGVITARQVARGDVIEAQAKLFEIADLNTLSVELSLTQADAARVSVGTAIDVTADGRSSTGKITYLSRVLDPATRQVRAIALLPNPQARWRIGETVRAAIALGTDGAGQLAVPRTAVQTVEDKPSVFVRDKNGFSVRPIVLGQSAGTYVTVQSGLHGDEQIAVSNTYILKAELGKGEAGEDHD</sequence>
<dbReference type="InterPro" id="IPR051909">
    <property type="entry name" value="MFP_Cation_Efflux"/>
</dbReference>
<feature type="domain" description="CzcB-like barrel-sandwich hybrid" evidence="7">
    <location>
        <begin position="116"/>
        <end position="254"/>
    </location>
</feature>
<dbReference type="EMBL" id="JACHXS010000005">
    <property type="protein sequence ID" value="MBB3222102.1"/>
    <property type="molecule type" value="Genomic_DNA"/>
</dbReference>
<dbReference type="InterPro" id="IPR058792">
    <property type="entry name" value="Beta-barrel_RND_2"/>
</dbReference>
<dbReference type="InterPro" id="IPR006143">
    <property type="entry name" value="RND_pump_MFP"/>
</dbReference>
<dbReference type="FunFam" id="2.40.420.20:FF:000006">
    <property type="entry name" value="RND family efflux transporter MFP subunit"/>
    <property type="match status" value="1"/>
</dbReference>
<dbReference type="GO" id="GO:0022857">
    <property type="term" value="F:transmembrane transporter activity"/>
    <property type="evidence" value="ECO:0007669"/>
    <property type="project" value="InterPro"/>
</dbReference>
<evidence type="ECO:0000256" key="2">
    <source>
        <dbReference type="ARBA" id="ARBA00022448"/>
    </source>
</evidence>
<evidence type="ECO:0000259" key="7">
    <source>
        <dbReference type="Pfam" id="PF25973"/>
    </source>
</evidence>
<evidence type="ECO:0000313" key="10">
    <source>
        <dbReference type="EMBL" id="QCP12342.1"/>
    </source>
</evidence>
<dbReference type="GO" id="GO:0016020">
    <property type="term" value="C:membrane"/>
    <property type="evidence" value="ECO:0007669"/>
    <property type="project" value="InterPro"/>
</dbReference>
<dbReference type="InterPro" id="IPR058649">
    <property type="entry name" value="CzcB_C"/>
</dbReference>
<evidence type="ECO:0000259" key="5">
    <source>
        <dbReference type="Pfam" id="PF25893"/>
    </source>
</evidence>
<dbReference type="GO" id="GO:0015679">
    <property type="term" value="P:plasma membrane copper ion transport"/>
    <property type="evidence" value="ECO:0007669"/>
    <property type="project" value="TreeGrafter"/>
</dbReference>
<dbReference type="Pfam" id="PF25973">
    <property type="entry name" value="BSH_CzcB"/>
    <property type="match status" value="1"/>
</dbReference>
<feature type="domain" description="CzcB-like alpha-helical hairpin" evidence="5">
    <location>
        <begin position="160"/>
        <end position="210"/>
    </location>
</feature>
<dbReference type="GO" id="GO:0046914">
    <property type="term" value="F:transition metal ion binding"/>
    <property type="evidence" value="ECO:0007669"/>
    <property type="project" value="TreeGrafter"/>
</dbReference>
<comment type="similarity">
    <text evidence="1">Belongs to the membrane fusion protein (MFP) (TC 8.A.1) family.</text>
</comment>
<evidence type="ECO:0000256" key="4">
    <source>
        <dbReference type="SAM" id="MobiDB-lite"/>
    </source>
</evidence>
<dbReference type="InterPro" id="IPR058647">
    <property type="entry name" value="BSH_CzcB-like"/>
</dbReference>
<reference evidence="10 11" key="1">
    <citation type="submission" date="2019-05" db="EMBL/GenBank/DDBJ databases">
        <title>Draft Genome Sequences of Six Type Strains of the Genus Massilia.</title>
        <authorList>
            <person name="Miess H."/>
            <person name="Frediansyhah A."/>
            <person name="Gross H."/>
        </authorList>
    </citation>
    <scope>NUCLEOTIDE SEQUENCE [LARGE SCALE GENOMIC DNA]</scope>
    <source>
        <strain evidence="10 11">DSMZ 26121</strain>
    </source>
</reference>
<accession>A0A4P8HU97</accession>
<keyword evidence="3" id="KW-0170">Cobalt</keyword>
<dbReference type="InterPro" id="IPR058648">
    <property type="entry name" value="HH_CzcB-like"/>
</dbReference>
<dbReference type="Pfam" id="PF25975">
    <property type="entry name" value="CzcB_C"/>
    <property type="match status" value="1"/>
</dbReference>
<dbReference type="Gene3D" id="2.40.420.20">
    <property type="match status" value="1"/>
</dbReference>
<evidence type="ECO:0000313" key="11">
    <source>
        <dbReference type="Proteomes" id="UP000298763"/>
    </source>
</evidence>
<dbReference type="Pfam" id="PF25893">
    <property type="entry name" value="HH_CzcB"/>
    <property type="match status" value="1"/>
</dbReference>
<name>A0A4P8HU97_9BURK</name>
<dbReference type="NCBIfam" id="TIGR01730">
    <property type="entry name" value="RND_mfp"/>
    <property type="match status" value="1"/>
</dbReference>
<feature type="region of interest" description="Disordered" evidence="4">
    <location>
        <begin position="22"/>
        <end position="73"/>
    </location>
</feature>
<dbReference type="OrthoDB" id="9768185at2"/>
<dbReference type="Gene3D" id="2.40.50.100">
    <property type="match status" value="1"/>
</dbReference>
<dbReference type="Proteomes" id="UP000584325">
    <property type="component" value="Unassembled WGS sequence"/>
</dbReference>
<feature type="domain" description="CusB-like beta-barrel" evidence="6">
    <location>
        <begin position="260"/>
        <end position="328"/>
    </location>
</feature>
<dbReference type="EMBL" id="CP040017">
    <property type="protein sequence ID" value="QCP12342.1"/>
    <property type="molecule type" value="Genomic_DNA"/>
</dbReference>
<organism evidence="9 12">
    <name type="scientific">Pseudoduganella umbonata</name>
    <dbReference type="NCBI Taxonomy" id="864828"/>
    <lineage>
        <taxon>Bacteria</taxon>
        <taxon>Pseudomonadati</taxon>
        <taxon>Pseudomonadota</taxon>
        <taxon>Betaproteobacteria</taxon>
        <taxon>Burkholderiales</taxon>
        <taxon>Oxalobacteraceae</taxon>
        <taxon>Telluria group</taxon>
        <taxon>Pseudoduganella</taxon>
    </lineage>
</organism>
<proteinExistence type="inferred from homology"/>
<protein>
    <submittedName>
        <fullName evidence="9">Cobalt-zinc-cadmium efflux system membrane fusion protein</fullName>
    </submittedName>
    <submittedName>
        <fullName evidence="10">Efflux RND transporter periplasmic adaptor subunit</fullName>
    </submittedName>
</protein>
<evidence type="ECO:0000259" key="8">
    <source>
        <dbReference type="Pfam" id="PF25975"/>
    </source>
</evidence>
<feature type="compositionally biased region" description="Low complexity" evidence="4">
    <location>
        <begin position="37"/>
        <end position="49"/>
    </location>
</feature>
<keyword evidence="2" id="KW-0813">Transport</keyword>